<dbReference type="PANTHER" id="PTHR43415">
    <property type="entry name" value="SPERMIDINE N(1)-ACETYLTRANSFERASE"/>
    <property type="match status" value="1"/>
</dbReference>
<dbReference type="SUPFAM" id="SSF55729">
    <property type="entry name" value="Acyl-CoA N-acyltransferases (Nat)"/>
    <property type="match status" value="1"/>
</dbReference>
<dbReference type="AlphaFoldDB" id="A0A1G1WBS9"/>
<organism evidence="2 3">
    <name type="scientific">Candidatus Woykebacteria bacterium RBG_13_40_7b</name>
    <dbReference type="NCBI Taxonomy" id="1802594"/>
    <lineage>
        <taxon>Bacteria</taxon>
        <taxon>Candidatus Woykeibacteriota</taxon>
    </lineage>
</organism>
<sequence length="178" mass="20839">MEGFITKKGKRIIIREPGEDDLEKLFVFFNKLINEDTFILRSKEDKVTFEEERKWFSEALSKIRRKEAVFIQAYYQNQLVGQVEVRKGQFRKKFVGTLHIAVDCDFRGEGIGEELMKQSEENCKNLGIKIISLNVYDRNDIAIGLYKKMGFTELGRLPKAIEFQGGFGDEVYMYKRID</sequence>
<evidence type="ECO:0000259" key="1">
    <source>
        <dbReference type="PROSITE" id="PS51186"/>
    </source>
</evidence>
<gene>
    <name evidence="2" type="ORF">A2Y57_04850</name>
</gene>
<dbReference type="Pfam" id="PF00583">
    <property type="entry name" value="Acetyltransf_1"/>
    <property type="match status" value="1"/>
</dbReference>
<evidence type="ECO:0000313" key="3">
    <source>
        <dbReference type="Proteomes" id="UP000177103"/>
    </source>
</evidence>
<name>A0A1G1WBS9_9BACT</name>
<accession>A0A1G1WBS9</accession>
<protein>
    <recommendedName>
        <fullName evidence="1">N-acetyltransferase domain-containing protein</fullName>
    </recommendedName>
</protein>
<dbReference type="InterPro" id="IPR016181">
    <property type="entry name" value="Acyl_CoA_acyltransferase"/>
</dbReference>
<dbReference type="Proteomes" id="UP000177103">
    <property type="component" value="Unassembled WGS sequence"/>
</dbReference>
<dbReference type="Gene3D" id="3.40.630.30">
    <property type="match status" value="1"/>
</dbReference>
<dbReference type="EMBL" id="MHCQ01000001">
    <property type="protein sequence ID" value="OGY25156.1"/>
    <property type="molecule type" value="Genomic_DNA"/>
</dbReference>
<dbReference type="PROSITE" id="PS51186">
    <property type="entry name" value="GNAT"/>
    <property type="match status" value="1"/>
</dbReference>
<proteinExistence type="predicted"/>
<dbReference type="InterPro" id="IPR000182">
    <property type="entry name" value="GNAT_dom"/>
</dbReference>
<feature type="domain" description="N-acetyltransferase" evidence="1">
    <location>
        <begin position="12"/>
        <end position="178"/>
    </location>
</feature>
<dbReference type="GO" id="GO:0016747">
    <property type="term" value="F:acyltransferase activity, transferring groups other than amino-acyl groups"/>
    <property type="evidence" value="ECO:0007669"/>
    <property type="project" value="InterPro"/>
</dbReference>
<evidence type="ECO:0000313" key="2">
    <source>
        <dbReference type="EMBL" id="OGY25156.1"/>
    </source>
</evidence>
<dbReference type="PANTHER" id="PTHR43415:SF3">
    <property type="entry name" value="GNAT-FAMILY ACETYLTRANSFERASE"/>
    <property type="match status" value="1"/>
</dbReference>
<dbReference type="CDD" id="cd04301">
    <property type="entry name" value="NAT_SF"/>
    <property type="match status" value="1"/>
</dbReference>
<comment type="caution">
    <text evidence="2">The sequence shown here is derived from an EMBL/GenBank/DDBJ whole genome shotgun (WGS) entry which is preliminary data.</text>
</comment>
<reference evidence="2 3" key="1">
    <citation type="journal article" date="2016" name="Nat. Commun.">
        <title>Thousands of microbial genomes shed light on interconnected biogeochemical processes in an aquifer system.</title>
        <authorList>
            <person name="Anantharaman K."/>
            <person name="Brown C.T."/>
            <person name="Hug L.A."/>
            <person name="Sharon I."/>
            <person name="Castelle C.J."/>
            <person name="Probst A.J."/>
            <person name="Thomas B.C."/>
            <person name="Singh A."/>
            <person name="Wilkins M.J."/>
            <person name="Karaoz U."/>
            <person name="Brodie E.L."/>
            <person name="Williams K.H."/>
            <person name="Hubbard S.S."/>
            <person name="Banfield J.F."/>
        </authorList>
    </citation>
    <scope>NUCLEOTIDE SEQUENCE [LARGE SCALE GENOMIC DNA]</scope>
</reference>